<dbReference type="PANTHER" id="PTHR24006:SF664">
    <property type="entry name" value="UBIQUITIN CARBOXYL-TERMINAL HYDROLASE"/>
    <property type="match status" value="1"/>
</dbReference>
<dbReference type="SUPFAM" id="SSF54001">
    <property type="entry name" value="Cysteine proteinases"/>
    <property type="match status" value="1"/>
</dbReference>
<feature type="domain" description="UBA" evidence="3">
    <location>
        <begin position="571"/>
        <end position="611"/>
    </location>
</feature>
<dbReference type="SMART" id="SM00165">
    <property type="entry name" value="UBA"/>
    <property type="match status" value="2"/>
</dbReference>
<dbReference type="InterPro" id="IPR009060">
    <property type="entry name" value="UBA-like_sf"/>
</dbReference>
<feature type="region of interest" description="Disordered" evidence="1">
    <location>
        <begin position="266"/>
        <end position="338"/>
    </location>
</feature>
<dbReference type="GO" id="GO:0005829">
    <property type="term" value="C:cytosol"/>
    <property type="evidence" value="ECO:0007669"/>
    <property type="project" value="TreeGrafter"/>
</dbReference>
<dbReference type="InterPro" id="IPR001394">
    <property type="entry name" value="Peptidase_C19_UCH"/>
</dbReference>
<dbReference type="PROSITE" id="PS00973">
    <property type="entry name" value="USP_2"/>
    <property type="match status" value="1"/>
</dbReference>
<evidence type="ECO:0000259" key="3">
    <source>
        <dbReference type="PROSITE" id="PS50030"/>
    </source>
</evidence>
<dbReference type="PANTHER" id="PTHR24006">
    <property type="entry name" value="UBIQUITIN CARBOXYL-TERMINAL HYDROLASE"/>
    <property type="match status" value="1"/>
</dbReference>
<gene>
    <name evidence="5" type="ORF">JYZ213_LOCUS36951</name>
</gene>
<reference evidence="5" key="1">
    <citation type="submission" date="2021-02" db="EMBL/GenBank/DDBJ databases">
        <authorList>
            <person name="Nowell W R."/>
        </authorList>
    </citation>
    <scope>NUCLEOTIDE SEQUENCE</scope>
</reference>
<feature type="transmembrane region" description="Helical" evidence="2">
    <location>
        <begin position="6"/>
        <end position="27"/>
    </location>
</feature>
<dbReference type="GO" id="GO:0004843">
    <property type="term" value="F:cysteine-type deubiquitinase activity"/>
    <property type="evidence" value="ECO:0007669"/>
    <property type="project" value="InterPro"/>
</dbReference>
<keyword evidence="2" id="KW-1133">Transmembrane helix</keyword>
<evidence type="ECO:0000256" key="2">
    <source>
        <dbReference type="SAM" id="Phobius"/>
    </source>
</evidence>
<protein>
    <submittedName>
        <fullName evidence="5">Uncharacterized protein</fullName>
    </submittedName>
</protein>
<dbReference type="Gene3D" id="3.90.70.10">
    <property type="entry name" value="Cysteine proteinases"/>
    <property type="match status" value="1"/>
</dbReference>
<dbReference type="Gene3D" id="1.10.8.10">
    <property type="entry name" value="DNA helicase RuvA subunit, C-terminal domain"/>
    <property type="match status" value="2"/>
</dbReference>
<dbReference type="PROSITE" id="PS50235">
    <property type="entry name" value="USP_3"/>
    <property type="match status" value="1"/>
</dbReference>
<dbReference type="AlphaFoldDB" id="A0A815K0D4"/>
<feature type="compositionally biased region" description="Low complexity" evidence="1">
    <location>
        <begin position="309"/>
        <end position="319"/>
    </location>
</feature>
<feature type="domain" description="USP" evidence="4">
    <location>
        <begin position="206"/>
        <end position="702"/>
    </location>
</feature>
<dbReference type="InterPro" id="IPR038765">
    <property type="entry name" value="Papain-like_cys_pep_sf"/>
</dbReference>
<keyword evidence="2" id="KW-0472">Membrane</keyword>
<dbReference type="InterPro" id="IPR028889">
    <property type="entry name" value="USP"/>
</dbReference>
<proteinExistence type="predicted"/>
<dbReference type="GO" id="GO:0005634">
    <property type="term" value="C:nucleus"/>
    <property type="evidence" value="ECO:0007669"/>
    <property type="project" value="TreeGrafter"/>
</dbReference>
<organism evidence="5 6">
    <name type="scientific">Adineta steineri</name>
    <dbReference type="NCBI Taxonomy" id="433720"/>
    <lineage>
        <taxon>Eukaryota</taxon>
        <taxon>Metazoa</taxon>
        <taxon>Spiralia</taxon>
        <taxon>Gnathifera</taxon>
        <taxon>Rotifera</taxon>
        <taxon>Eurotatoria</taxon>
        <taxon>Bdelloidea</taxon>
        <taxon>Adinetida</taxon>
        <taxon>Adinetidae</taxon>
        <taxon>Adineta</taxon>
    </lineage>
</organism>
<dbReference type="InterPro" id="IPR032763">
    <property type="entry name" value="RIC3_N"/>
</dbReference>
<dbReference type="Pfam" id="PF00627">
    <property type="entry name" value="UBA"/>
    <property type="match status" value="2"/>
</dbReference>
<dbReference type="SUPFAM" id="SSF46934">
    <property type="entry name" value="UBA-like"/>
    <property type="match status" value="1"/>
</dbReference>
<evidence type="ECO:0000313" key="5">
    <source>
        <dbReference type="EMBL" id="CAF1386357.1"/>
    </source>
</evidence>
<dbReference type="Pfam" id="PF00443">
    <property type="entry name" value="UCH"/>
    <property type="match status" value="1"/>
</dbReference>
<dbReference type="InterPro" id="IPR015940">
    <property type="entry name" value="UBA"/>
</dbReference>
<accession>A0A815K0D4</accession>
<evidence type="ECO:0000313" key="6">
    <source>
        <dbReference type="Proteomes" id="UP000663845"/>
    </source>
</evidence>
<feature type="domain" description="UBA" evidence="3">
    <location>
        <begin position="510"/>
        <end position="551"/>
    </location>
</feature>
<dbReference type="InterPro" id="IPR050164">
    <property type="entry name" value="Peptidase_C19"/>
</dbReference>
<evidence type="ECO:0000259" key="4">
    <source>
        <dbReference type="PROSITE" id="PS50235"/>
    </source>
</evidence>
<dbReference type="Pfam" id="PF15361">
    <property type="entry name" value="RIC3"/>
    <property type="match status" value="1"/>
</dbReference>
<dbReference type="CDD" id="cd14294">
    <property type="entry name" value="UBA1_UBP5_like"/>
    <property type="match status" value="1"/>
</dbReference>
<keyword evidence="2" id="KW-0812">Transmembrane</keyword>
<sequence length="704" mass="80398">MSLLTRPSVVFAIVFGCFAVLVPRVFIPLFRSKPSTPANQVDDHFRRPPMIMSRNENSDPVEHVQGTPPHMRGAHPSMRMHHPGANNRPQGSTEHGSTKSIVTLALPMYTVGIGIFFIYTCCKYWSKKNPDENKLKTADMRWDSEKKRLAYDILDKDSEAEEEEDGKKQDLYSSLDPDYVEYLKTKKRKALEAERAMTEEQKQMHYALEEMKKSLSFISSKLVTKESRGNLNGNEIIQLQERLMTTEAQMCKILGALDAASDKVTEINQKTKKSPKVKNEENIEQEESLSPSDEEEDETDNKSDEHNHSLSLSSSNSSTADEEEEEDQAAPIEKENYLTHRKQERIYCPETSQVRYTTREDSMFRISVPIDASKNMHEVLQYNKTKEELEKQGKKTNDLPIVRPIIPLTQSIARWAEPEIINDFKIKRNEPNTTIRKTQRFLTFPDYLFVQLKKYTYNDDWTPRKLDVSMEIPDEIDLNSLRAKGFQHGETPMPDDDEPIAQTTTKSKEEINEVLLQQLMDMGFSIEACKKALLTTGNNNIEAAMNWVFEHQSDPDFNEPYKAQDTSLPPVIDEESIALVMSMGFSRPHANRALTMTNNSVEAAADWALNNPENDSALHMLVDSLPQSSPAHHVTKTTHFRDGNGKYRLVAFISHIGNTTACGHYVAHILKDGRWVIFNDETVALSEHPPKDLAYLYLYKRTAS</sequence>
<dbReference type="InterPro" id="IPR018200">
    <property type="entry name" value="USP_CS"/>
</dbReference>
<name>A0A815K0D4_9BILA</name>
<dbReference type="EMBL" id="CAJNOG010000943">
    <property type="protein sequence ID" value="CAF1386357.1"/>
    <property type="molecule type" value="Genomic_DNA"/>
</dbReference>
<dbReference type="PROSITE" id="PS51257">
    <property type="entry name" value="PROKAR_LIPOPROTEIN"/>
    <property type="match status" value="1"/>
</dbReference>
<evidence type="ECO:0000256" key="1">
    <source>
        <dbReference type="SAM" id="MobiDB-lite"/>
    </source>
</evidence>
<dbReference type="PROSITE" id="PS50030">
    <property type="entry name" value="UBA"/>
    <property type="match status" value="2"/>
</dbReference>
<dbReference type="GO" id="GO:0016579">
    <property type="term" value="P:protein deubiquitination"/>
    <property type="evidence" value="ECO:0007669"/>
    <property type="project" value="InterPro"/>
</dbReference>
<feature type="compositionally biased region" description="Acidic residues" evidence="1">
    <location>
        <begin position="282"/>
        <end position="299"/>
    </location>
</feature>
<comment type="caution">
    <text evidence="5">The sequence shown here is derived from an EMBL/GenBank/DDBJ whole genome shotgun (WGS) entry which is preliminary data.</text>
</comment>
<dbReference type="CDD" id="cd14386">
    <property type="entry name" value="UBA2_UBP5"/>
    <property type="match status" value="1"/>
</dbReference>
<dbReference type="Proteomes" id="UP000663845">
    <property type="component" value="Unassembled WGS sequence"/>
</dbReference>